<feature type="compositionally biased region" description="Basic and acidic residues" evidence="1">
    <location>
        <begin position="1"/>
        <end position="10"/>
    </location>
</feature>
<reference evidence="2" key="2">
    <citation type="submission" date="2020-09" db="EMBL/GenBank/DDBJ databases">
        <authorList>
            <person name="Sun Q."/>
            <person name="Ohkuma M."/>
        </authorList>
    </citation>
    <scope>NUCLEOTIDE SEQUENCE</scope>
    <source>
        <strain evidence="2">JCM 3276</strain>
    </source>
</reference>
<name>A0A918GEB8_9PSEU</name>
<evidence type="ECO:0000313" key="2">
    <source>
        <dbReference type="EMBL" id="GGS31101.1"/>
    </source>
</evidence>
<evidence type="ECO:0000256" key="1">
    <source>
        <dbReference type="SAM" id="MobiDB-lite"/>
    </source>
</evidence>
<proteinExistence type="predicted"/>
<keyword evidence="3" id="KW-1185">Reference proteome</keyword>
<sequence length="51" mass="5667">MPDDERKPPDHAQLTPNPPAETDTPTDDWPWLGIQCCSEHGWPMLNNPGAS</sequence>
<dbReference type="EMBL" id="BMRB01000002">
    <property type="protein sequence ID" value="GGS31101.1"/>
    <property type="molecule type" value="Genomic_DNA"/>
</dbReference>
<feature type="region of interest" description="Disordered" evidence="1">
    <location>
        <begin position="1"/>
        <end position="34"/>
    </location>
</feature>
<dbReference type="Proteomes" id="UP000660680">
    <property type="component" value="Unassembled WGS sequence"/>
</dbReference>
<organism evidence="2 3">
    <name type="scientific">Actinokineospora fastidiosa</name>
    <dbReference type="NCBI Taxonomy" id="1816"/>
    <lineage>
        <taxon>Bacteria</taxon>
        <taxon>Bacillati</taxon>
        <taxon>Actinomycetota</taxon>
        <taxon>Actinomycetes</taxon>
        <taxon>Pseudonocardiales</taxon>
        <taxon>Pseudonocardiaceae</taxon>
        <taxon>Actinokineospora</taxon>
    </lineage>
</organism>
<accession>A0A918GEB8</accession>
<protein>
    <submittedName>
        <fullName evidence="2">Uncharacterized protein</fullName>
    </submittedName>
</protein>
<reference evidence="2" key="1">
    <citation type="journal article" date="2014" name="Int. J. Syst. Evol. Microbiol.">
        <title>Complete genome sequence of Corynebacterium casei LMG S-19264T (=DSM 44701T), isolated from a smear-ripened cheese.</title>
        <authorList>
            <consortium name="US DOE Joint Genome Institute (JGI-PGF)"/>
            <person name="Walter F."/>
            <person name="Albersmeier A."/>
            <person name="Kalinowski J."/>
            <person name="Ruckert C."/>
        </authorList>
    </citation>
    <scope>NUCLEOTIDE SEQUENCE</scope>
    <source>
        <strain evidence="2">JCM 3276</strain>
    </source>
</reference>
<gene>
    <name evidence="2" type="ORF">GCM10010171_26190</name>
</gene>
<comment type="caution">
    <text evidence="2">The sequence shown here is derived from an EMBL/GenBank/DDBJ whole genome shotgun (WGS) entry which is preliminary data.</text>
</comment>
<dbReference type="AlphaFoldDB" id="A0A918GEB8"/>
<evidence type="ECO:0000313" key="3">
    <source>
        <dbReference type="Proteomes" id="UP000660680"/>
    </source>
</evidence>